<dbReference type="SUPFAM" id="SSF47862">
    <property type="entry name" value="Saposin"/>
    <property type="match status" value="2"/>
</dbReference>
<evidence type="ECO:0000256" key="1">
    <source>
        <dbReference type="ARBA" id="ARBA00004613"/>
    </source>
</evidence>
<comment type="subcellular location">
    <subcellularLocation>
        <location evidence="1">Secreted</location>
    </subcellularLocation>
</comment>
<dbReference type="SMART" id="SM00741">
    <property type="entry name" value="SapB"/>
    <property type="match status" value="2"/>
</dbReference>
<feature type="domain" description="Saposin A-type" evidence="10">
    <location>
        <begin position="319"/>
        <end position="355"/>
    </location>
</feature>
<keyword evidence="3 8" id="KW-0732">Signal</keyword>
<reference evidence="11" key="1">
    <citation type="journal article" date="2023" name="Science">
        <title>Genome structures resolve the early diversification of teleost fishes.</title>
        <authorList>
            <person name="Parey E."/>
            <person name="Louis A."/>
            <person name="Montfort J."/>
            <person name="Bouchez O."/>
            <person name="Roques C."/>
            <person name="Iampietro C."/>
            <person name="Lluch J."/>
            <person name="Castinel A."/>
            <person name="Donnadieu C."/>
            <person name="Desvignes T."/>
            <person name="Floi Bucao C."/>
            <person name="Jouanno E."/>
            <person name="Wen M."/>
            <person name="Mejri S."/>
            <person name="Dirks R."/>
            <person name="Jansen H."/>
            <person name="Henkel C."/>
            <person name="Chen W.J."/>
            <person name="Zahm M."/>
            <person name="Cabau C."/>
            <person name="Klopp C."/>
            <person name="Thompson A.W."/>
            <person name="Robinson-Rechavi M."/>
            <person name="Braasch I."/>
            <person name="Lecointre G."/>
            <person name="Bobe J."/>
            <person name="Postlethwait J.H."/>
            <person name="Berthelot C."/>
            <person name="Roest Crollius H."/>
            <person name="Guiguen Y."/>
        </authorList>
    </citation>
    <scope>NUCLEOTIDE SEQUENCE</scope>
    <source>
        <strain evidence="11">NC1722</strain>
    </source>
</reference>
<dbReference type="InterPro" id="IPR008373">
    <property type="entry name" value="Saposin"/>
</dbReference>
<dbReference type="Pfam" id="PF05184">
    <property type="entry name" value="SapB_1"/>
    <property type="match status" value="1"/>
</dbReference>
<evidence type="ECO:0000256" key="4">
    <source>
        <dbReference type="ARBA" id="ARBA00022737"/>
    </source>
</evidence>
<evidence type="ECO:0000313" key="12">
    <source>
        <dbReference type="Proteomes" id="UP001221898"/>
    </source>
</evidence>
<dbReference type="GO" id="GO:0005764">
    <property type="term" value="C:lysosome"/>
    <property type="evidence" value="ECO:0007669"/>
    <property type="project" value="InterPro"/>
</dbReference>
<evidence type="ECO:0000259" key="10">
    <source>
        <dbReference type="PROSITE" id="PS51110"/>
    </source>
</evidence>
<dbReference type="Gene3D" id="1.10.225.10">
    <property type="entry name" value="Saposin-like"/>
    <property type="match status" value="2"/>
</dbReference>
<feature type="domain" description="Saposin B-type" evidence="9">
    <location>
        <begin position="36"/>
        <end position="118"/>
    </location>
</feature>
<protein>
    <submittedName>
        <fullName evidence="11">Uncharacterized protein</fullName>
    </submittedName>
</protein>
<evidence type="ECO:0000256" key="5">
    <source>
        <dbReference type="ARBA" id="ARBA00023157"/>
    </source>
</evidence>
<keyword evidence="4" id="KW-0677">Repeat</keyword>
<dbReference type="PROSITE" id="PS51110">
    <property type="entry name" value="SAP_A"/>
    <property type="match status" value="1"/>
</dbReference>
<evidence type="ECO:0000313" key="11">
    <source>
        <dbReference type="EMBL" id="KAJ8385976.1"/>
    </source>
</evidence>
<accession>A0AAD7W6F8</accession>
<dbReference type="GO" id="GO:0005576">
    <property type="term" value="C:extracellular region"/>
    <property type="evidence" value="ECO:0007669"/>
    <property type="project" value="UniProtKB-SubCell"/>
</dbReference>
<proteinExistence type="predicted"/>
<dbReference type="GO" id="GO:0006665">
    <property type="term" value="P:sphingolipid metabolic process"/>
    <property type="evidence" value="ECO:0007669"/>
    <property type="project" value="InterPro"/>
</dbReference>
<feature type="signal peptide" evidence="8">
    <location>
        <begin position="1"/>
        <end position="20"/>
    </location>
</feature>
<evidence type="ECO:0000256" key="2">
    <source>
        <dbReference type="ARBA" id="ARBA00022525"/>
    </source>
</evidence>
<name>A0AAD7W6F8_9TELE</name>
<dbReference type="InterPro" id="IPR011001">
    <property type="entry name" value="Saposin-like"/>
</dbReference>
<evidence type="ECO:0000256" key="7">
    <source>
        <dbReference type="SAM" id="MobiDB-lite"/>
    </source>
</evidence>
<keyword evidence="2" id="KW-0964">Secreted</keyword>
<feature type="domain" description="Saposin B-type" evidence="9">
    <location>
        <begin position="236"/>
        <end position="316"/>
    </location>
</feature>
<feature type="chain" id="PRO_5042115605" evidence="8">
    <location>
        <begin position="21"/>
        <end position="355"/>
    </location>
</feature>
<dbReference type="AlphaFoldDB" id="A0AAD7W6F8"/>
<sequence>MAALQLMLMAFLASQSAVLARVIMEPVQNSTQMPATQDTCKDCTQIIELFMDMLSNADTQTTIQNTLDGLCKRLPGSIAQNACYAQVKRYLPLALNILSKFIKPGELCTLLGLCGSQSESKEEELLASHIADMSNVVAPLCVAVCAGHTSVRLLLVSHEEAGEHVAQGKNRGRHSEAAGRNLRHPSRQLQGRVRELCRHLRQGSDRVPAVGGRAHTICTLLHLCLIQELPVVETPPPSGCDSCQTLAVLSRLHLGSNVTEQKASSFLESVCQLHPFAVPKCEAFTQRYGPRLQRVMGKQGHALHICEGEGLCVAVNEVKLLGGDHCTWGREYVCGNMKTAQECDSVPYCQKYIWN</sequence>
<dbReference type="InterPro" id="IPR008139">
    <property type="entry name" value="SaposinB_dom"/>
</dbReference>
<evidence type="ECO:0000256" key="8">
    <source>
        <dbReference type="SAM" id="SignalP"/>
    </source>
</evidence>
<dbReference type="InterPro" id="IPR003119">
    <property type="entry name" value="SAP_A"/>
</dbReference>
<dbReference type="PROSITE" id="PS50015">
    <property type="entry name" value="SAP_B"/>
    <property type="match status" value="2"/>
</dbReference>
<dbReference type="Pfam" id="PF02199">
    <property type="entry name" value="SapA"/>
    <property type="match status" value="1"/>
</dbReference>
<evidence type="ECO:0000259" key="9">
    <source>
        <dbReference type="PROSITE" id="PS50015"/>
    </source>
</evidence>
<dbReference type="Pfam" id="PF03489">
    <property type="entry name" value="SapB_2"/>
    <property type="match status" value="1"/>
</dbReference>
<keyword evidence="6" id="KW-0325">Glycoprotein</keyword>
<dbReference type="PANTHER" id="PTHR11480:SF99">
    <property type="entry name" value="SURFACTANT PROTEIN BB"/>
    <property type="match status" value="1"/>
</dbReference>
<dbReference type="PRINTS" id="PR01797">
    <property type="entry name" value="SAPOSIN"/>
</dbReference>
<dbReference type="Proteomes" id="UP001221898">
    <property type="component" value="Unassembled WGS sequence"/>
</dbReference>
<evidence type="ECO:0000256" key="6">
    <source>
        <dbReference type="ARBA" id="ARBA00023180"/>
    </source>
</evidence>
<dbReference type="SMART" id="SM00162">
    <property type="entry name" value="SAPA"/>
    <property type="match status" value="1"/>
</dbReference>
<keyword evidence="12" id="KW-1185">Reference proteome</keyword>
<dbReference type="EMBL" id="JAINUG010000237">
    <property type="protein sequence ID" value="KAJ8385976.1"/>
    <property type="molecule type" value="Genomic_DNA"/>
</dbReference>
<organism evidence="11 12">
    <name type="scientific">Aldrovandia affinis</name>
    <dbReference type="NCBI Taxonomy" id="143900"/>
    <lineage>
        <taxon>Eukaryota</taxon>
        <taxon>Metazoa</taxon>
        <taxon>Chordata</taxon>
        <taxon>Craniata</taxon>
        <taxon>Vertebrata</taxon>
        <taxon>Euteleostomi</taxon>
        <taxon>Actinopterygii</taxon>
        <taxon>Neopterygii</taxon>
        <taxon>Teleostei</taxon>
        <taxon>Notacanthiformes</taxon>
        <taxon>Halosauridae</taxon>
        <taxon>Aldrovandia</taxon>
    </lineage>
</organism>
<feature type="region of interest" description="Disordered" evidence="7">
    <location>
        <begin position="164"/>
        <end position="185"/>
    </location>
</feature>
<evidence type="ECO:0000256" key="3">
    <source>
        <dbReference type="ARBA" id="ARBA00022729"/>
    </source>
</evidence>
<keyword evidence="5" id="KW-1015">Disulfide bond</keyword>
<dbReference type="InterPro" id="IPR051428">
    <property type="entry name" value="Sphingo_Act-Surfact_Prot"/>
</dbReference>
<dbReference type="InterPro" id="IPR007856">
    <property type="entry name" value="SapB_1"/>
</dbReference>
<comment type="caution">
    <text evidence="11">The sequence shown here is derived from an EMBL/GenBank/DDBJ whole genome shotgun (WGS) entry which is preliminary data.</text>
</comment>
<dbReference type="GO" id="GO:0016020">
    <property type="term" value="C:membrane"/>
    <property type="evidence" value="ECO:0007669"/>
    <property type="project" value="GOC"/>
</dbReference>
<gene>
    <name evidence="11" type="ORF">AAFF_G00177970</name>
</gene>
<dbReference type="InterPro" id="IPR008138">
    <property type="entry name" value="SapB_2"/>
</dbReference>
<dbReference type="PANTHER" id="PTHR11480">
    <property type="entry name" value="SAPOSIN-RELATED"/>
    <property type="match status" value="1"/>
</dbReference>